<name>A0A5B9FWD5_9FLAO</name>
<feature type="chain" id="PRO_5022891519" evidence="2">
    <location>
        <begin position="19"/>
        <end position="558"/>
    </location>
</feature>
<gene>
    <name evidence="4" type="ORF">FUA48_17495</name>
</gene>
<dbReference type="Pfam" id="PF18962">
    <property type="entry name" value="Por_Secre_tail"/>
    <property type="match status" value="1"/>
</dbReference>
<keyword evidence="1 2" id="KW-0732">Signal</keyword>
<reference evidence="4 5" key="1">
    <citation type="submission" date="2019-08" db="EMBL/GenBank/DDBJ databases">
        <title>Flavobacterium alkalisoli sp. nov., isolated from rhizosphere soil of Suaeda salsa.</title>
        <authorList>
            <person name="Sun J.-Q."/>
            <person name="Xu L."/>
        </authorList>
    </citation>
    <scope>NUCLEOTIDE SEQUENCE [LARGE SCALE GENOMIC DNA]</scope>
    <source>
        <strain evidence="4 5">XS-5</strain>
    </source>
</reference>
<dbReference type="NCBIfam" id="TIGR04183">
    <property type="entry name" value="Por_Secre_tail"/>
    <property type="match status" value="1"/>
</dbReference>
<feature type="signal peptide" evidence="2">
    <location>
        <begin position="1"/>
        <end position="18"/>
    </location>
</feature>
<evidence type="ECO:0000256" key="2">
    <source>
        <dbReference type="SAM" id="SignalP"/>
    </source>
</evidence>
<dbReference type="EMBL" id="CP042831">
    <property type="protein sequence ID" value="QEE51294.1"/>
    <property type="molecule type" value="Genomic_DNA"/>
</dbReference>
<keyword evidence="5" id="KW-1185">Reference proteome</keyword>
<evidence type="ECO:0000259" key="3">
    <source>
        <dbReference type="Pfam" id="PF18962"/>
    </source>
</evidence>
<sequence>MKNVCLYICILLSLLGFAQDPNNHWQMGSLDFDFSTDPVQINTIGQGNPEYNGGATISDANGNLLFYFNEGNNELRDRNHDLIETVLYQGGGLPMGKSSIILPYPGNINKFYVFWGYSEQILCCPVHSFYMYSIVDFTNNPLGEAIDFNSQVGSYDNTKAKMLRDNNGVEIDNDGNQRAIAYSENAAGTGYWVIVEFEGKIFSFSVTQSGVSSVPVASYAPTVYQGDNNMMRIAPDYSNPSITKLYTSSTGNYVNSFDFNKSTGMLSNYQQISLGSYSENGFELSPDNSKMYVISSVGTIIVKDLTSLSTAPRVLYQYANPSLQASGSFLQKDKHGNVLVGGNTSYIHKVQNPNSFQNSSVQTNYVYLNGETIDAFPQLQPSTLFVPSCIDDITLSTIETNASYSYEVDNTITTNNNYSVSSGKNITFKAGNAVYLKANTHLRAGSVVVVKIEECELISLKPAKLTSKMYDDDDLSDNEYLKSFVMYPNPSNSVSTIKLDNGVITRLTVTSIEGVTMYNGSPLQSSFDLDISNYRQGIYIVTVETQKGEIFTEKLMKN</sequence>
<dbReference type="InterPro" id="IPR026444">
    <property type="entry name" value="Secre_tail"/>
</dbReference>
<organism evidence="4 5">
    <name type="scientific">Flavobacterium alkalisoli</name>
    <dbReference type="NCBI Taxonomy" id="2602769"/>
    <lineage>
        <taxon>Bacteria</taxon>
        <taxon>Pseudomonadati</taxon>
        <taxon>Bacteroidota</taxon>
        <taxon>Flavobacteriia</taxon>
        <taxon>Flavobacteriales</taxon>
        <taxon>Flavobacteriaceae</taxon>
        <taxon>Flavobacterium</taxon>
    </lineage>
</organism>
<dbReference type="Proteomes" id="UP000321222">
    <property type="component" value="Chromosome"/>
</dbReference>
<evidence type="ECO:0000313" key="5">
    <source>
        <dbReference type="Proteomes" id="UP000321222"/>
    </source>
</evidence>
<dbReference type="KEGG" id="fak:FUA48_17495"/>
<evidence type="ECO:0000313" key="4">
    <source>
        <dbReference type="EMBL" id="QEE51294.1"/>
    </source>
</evidence>
<dbReference type="RefSeq" id="WP_147584790.1">
    <property type="nucleotide sequence ID" value="NZ_CP042831.1"/>
</dbReference>
<dbReference type="AlphaFoldDB" id="A0A5B9FWD5"/>
<accession>A0A5B9FWD5</accession>
<evidence type="ECO:0000256" key="1">
    <source>
        <dbReference type="ARBA" id="ARBA00022729"/>
    </source>
</evidence>
<protein>
    <submittedName>
        <fullName evidence="4">T9SS type A sorting domain-containing protein</fullName>
    </submittedName>
</protein>
<feature type="domain" description="Secretion system C-terminal sorting" evidence="3">
    <location>
        <begin position="486"/>
        <end position="555"/>
    </location>
</feature>
<dbReference type="OrthoDB" id="9765926at2"/>
<proteinExistence type="predicted"/>